<sequence>MFRFAVITFLALSGMVGLFDSSVFAYRNETTFSIIRPKTQLFNFSVEEIQSARLKWLCCYGVLLSKDEIKTLVTLLSKINKKDIKPYNGPAPKGGPTRFVITLVSNGKVGFVKNGEYLLVDGGKVYFPEFSEFVDQIRKDKSRFVEGFTD</sequence>
<reference evidence="1 2" key="1">
    <citation type="journal article" date="2009" name="Int. J. Syst. Evol. Microbiol.">
        <title>Paenibacillus contaminans sp. nov., isolated from a contaminated laboratory plate.</title>
        <authorList>
            <person name="Chou J.H."/>
            <person name="Lee J.H."/>
            <person name="Lin M.C."/>
            <person name="Chang P.S."/>
            <person name="Arun A.B."/>
            <person name="Young C.C."/>
            <person name="Chen W.M."/>
        </authorList>
    </citation>
    <scope>NUCLEOTIDE SEQUENCE [LARGE SCALE GENOMIC DNA]</scope>
    <source>
        <strain evidence="1 2">CKOBP-6</strain>
    </source>
</reference>
<name>A0A329MH40_9BACL</name>
<dbReference type="OrthoDB" id="2617118at2"/>
<dbReference type="RefSeq" id="WP_113032919.1">
    <property type="nucleotide sequence ID" value="NZ_QMFB01000013.1"/>
</dbReference>
<dbReference type="AlphaFoldDB" id="A0A329MH40"/>
<protein>
    <submittedName>
        <fullName evidence="1">Uncharacterized protein</fullName>
    </submittedName>
</protein>
<evidence type="ECO:0000313" key="2">
    <source>
        <dbReference type="Proteomes" id="UP000250369"/>
    </source>
</evidence>
<evidence type="ECO:0000313" key="1">
    <source>
        <dbReference type="EMBL" id="RAV19100.1"/>
    </source>
</evidence>
<gene>
    <name evidence="1" type="ORF">DQG23_21395</name>
</gene>
<keyword evidence="2" id="KW-1185">Reference proteome</keyword>
<dbReference type="Proteomes" id="UP000250369">
    <property type="component" value="Unassembled WGS sequence"/>
</dbReference>
<dbReference type="EMBL" id="QMFB01000013">
    <property type="protein sequence ID" value="RAV19100.1"/>
    <property type="molecule type" value="Genomic_DNA"/>
</dbReference>
<comment type="caution">
    <text evidence="1">The sequence shown here is derived from an EMBL/GenBank/DDBJ whole genome shotgun (WGS) entry which is preliminary data.</text>
</comment>
<accession>A0A329MH40</accession>
<organism evidence="1 2">
    <name type="scientific">Paenibacillus contaminans</name>
    <dbReference type="NCBI Taxonomy" id="450362"/>
    <lineage>
        <taxon>Bacteria</taxon>
        <taxon>Bacillati</taxon>
        <taxon>Bacillota</taxon>
        <taxon>Bacilli</taxon>
        <taxon>Bacillales</taxon>
        <taxon>Paenibacillaceae</taxon>
        <taxon>Paenibacillus</taxon>
    </lineage>
</organism>
<proteinExistence type="predicted"/>